<evidence type="ECO:0000259" key="12">
    <source>
        <dbReference type="PROSITE" id="PS50259"/>
    </source>
</evidence>
<accession>A0A091CTA5</accession>
<evidence type="ECO:0000313" key="14">
    <source>
        <dbReference type="Proteomes" id="UP000028990"/>
    </source>
</evidence>
<dbReference type="AlphaFoldDB" id="A0A091CTA5"/>
<dbReference type="PANTHER" id="PTHR24061:SF545">
    <property type="entry name" value="VOMERONASAL 2, RECEPTOR 118-RELATED"/>
    <property type="match status" value="1"/>
</dbReference>
<gene>
    <name evidence="13" type="ORF">H920_16974</name>
</gene>
<evidence type="ECO:0000256" key="3">
    <source>
        <dbReference type="ARBA" id="ARBA00022692"/>
    </source>
</evidence>
<keyword evidence="7 11" id="KW-0472">Membrane</keyword>
<evidence type="ECO:0000256" key="4">
    <source>
        <dbReference type="ARBA" id="ARBA00022729"/>
    </source>
</evidence>
<dbReference type="SUPFAM" id="SSF53822">
    <property type="entry name" value="Periplasmic binding protein-like I"/>
    <property type="match status" value="1"/>
</dbReference>
<organism evidence="13 14">
    <name type="scientific">Fukomys damarensis</name>
    <name type="common">Damaraland mole rat</name>
    <name type="synonym">Cryptomys damarensis</name>
    <dbReference type="NCBI Taxonomy" id="885580"/>
    <lineage>
        <taxon>Eukaryota</taxon>
        <taxon>Metazoa</taxon>
        <taxon>Chordata</taxon>
        <taxon>Craniata</taxon>
        <taxon>Vertebrata</taxon>
        <taxon>Euteleostomi</taxon>
        <taxon>Mammalia</taxon>
        <taxon>Eutheria</taxon>
        <taxon>Euarchontoglires</taxon>
        <taxon>Glires</taxon>
        <taxon>Rodentia</taxon>
        <taxon>Hystricomorpha</taxon>
        <taxon>Bathyergidae</taxon>
        <taxon>Fukomys</taxon>
    </lineage>
</organism>
<keyword evidence="14" id="KW-1185">Reference proteome</keyword>
<evidence type="ECO:0000256" key="2">
    <source>
        <dbReference type="ARBA" id="ARBA00022475"/>
    </source>
</evidence>
<comment type="subcellular location">
    <subcellularLocation>
        <location evidence="1">Cell membrane</location>
        <topology evidence="1">Multi-pass membrane protein</topology>
    </subcellularLocation>
</comment>
<keyword evidence="5 11" id="KW-1133">Transmembrane helix</keyword>
<keyword evidence="10" id="KW-0807">Transducer</keyword>
<dbReference type="PRINTS" id="PR01535">
    <property type="entry name" value="VOMERONASL2R"/>
</dbReference>
<proteinExistence type="predicted"/>
<dbReference type="Proteomes" id="UP000028990">
    <property type="component" value="Unassembled WGS sequence"/>
</dbReference>
<feature type="transmembrane region" description="Helical" evidence="11">
    <location>
        <begin position="108"/>
        <end position="134"/>
    </location>
</feature>
<dbReference type="InterPro" id="IPR004073">
    <property type="entry name" value="GPCR_3_vmron_rcpt_2"/>
</dbReference>
<evidence type="ECO:0000256" key="8">
    <source>
        <dbReference type="ARBA" id="ARBA00023170"/>
    </source>
</evidence>
<evidence type="ECO:0000313" key="13">
    <source>
        <dbReference type="EMBL" id="KFO21637.1"/>
    </source>
</evidence>
<evidence type="ECO:0000256" key="1">
    <source>
        <dbReference type="ARBA" id="ARBA00004651"/>
    </source>
</evidence>
<keyword evidence="4" id="KW-0732">Signal</keyword>
<evidence type="ECO:0000256" key="9">
    <source>
        <dbReference type="ARBA" id="ARBA00023180"/>
    </source>
</evidence>
<dbReference type="EMBL" id="KN124339">
    <property type="protein sequence ID" value="KFO21637.1"/>
    <property type="molecule type" value="Genomic_DNA"/>
</dbReference>
<evidence type="ECO:0000256" key="7">
    <source>
        <dbReference type="ARBA" id="ARBA00023136"/>
    </source>
</evidence>
<dbReference type="GO" id="GO:0005886">
    <property type="term" value="C:plasma membrane"/>
    <property type="evidence" value="ECO:0007669"/>
    <property type="project" value="UniProtKB-SubCell"/>
</dbReference>
<keyword evidence="8 13" id="KW-0675">Receptor</keyword>
<keyword evidence="9" id="KW-0325">Glycoprotein</keyword>
<keyword evidence="2" id="KW-1003">Cell membrane</keyword>
<dbReference type="PANTHER" id="PTHR24061">
    <property type="entry name" value="CALCIUM-SENSING RECEPTOR-RELATED"/>
    <property type="match status" value="1"/>
</dbReference>
<dbReference type="InterPro" id="IPR000068">
    <property type="entry name" value="GPCR_3_Ca_sens_rcpt-rel"/>
</dbReference>
<keyword evidence="3 11" id="KW-0812">Transmembrane</keyword>
<protein>
    <submittedName>
        <fullName evidence="13">Vomeronasal type-2 receptor 26</fullName>
    </submittedName>
</protein>
<dbReference type="Gene3D" id="3.40.50.2300">
    <property type="match status" value="1"/>
</dbReference>
<dbReference type="GO" id="GO:0004930">
    <property type="term" value="F:G protein-coupled receptor activity"/>
    <property type="evidence" value="ECO:0007669"/>
    <property type="project" value="UniProtKB-KW"/>
</dbReference>
<feature type="transmembrane region" description="Helical" evidence="11">
    <location>
        <begin position="146"/>
        <end position="165"/>
    </location>
</feature>
<name>A0A091CTA5_FUKDA</name>
<dbReference type="Pfam" id="PF00003">
    <property type="entry name" value="7tm_3"/>
    <property type="match status" value="1"/>
</dbReference>
<feature type="transmembrane region" description="Helical" evidence="11">
    <location>
        <begin position="67"/>
        <end position="87"/>
    </location>
</feature>
<dbReference type="InterPro" id="IPR028082">
    <property type="entry name" value="Peripla_BP_I"/>
</dbReference>
<reference evidence="13 14" key="1">
    <citation type="submission" date="2013-11" db="EMBL/GenBank/DDBJ databases">
        <title>The Damaraland mole rat (Fukomys damarensis) genome and evolution of African mole rats.</title>
        <authorList>
            <person name="Gladyshev V.N."/>
            <person name="Fang X."/>
        </authorList>
    </citation>
    <scope>NUCLEOTIDE SEQUENCE [LARGE SCALE GENOMIC DNA]</scope>
    <source>
        <tissue evidence="13">Liver</tissue>
    </source>
</reference>
<evidence type="ECO:0000256" key="6">
    <source>
        <dbReference type="ARBA" id="ARBA00023040"/>
    </source>
</evidence>
<feature type="domain" description="G-protein coupled receptors family 3 profile" evidence="12">
    <location>
        <begin position="72"/>
        <end position="190"/>
    </location>
</feature>
<evidence type="ECO:0000256" key="11">
    <source>
        <dbReference type="SAM" id="Phobius"/>
    </source>
</evidence>
<dbReference type="PROSITE" id="PS50259">
    <property type="entry name" value="G_PROTEIN_RECEP_F3_4"/>
    <property type="match status" value="1"/>
</dbReference>
<dbReference type="InterPro" id="IPR017978">
    <property type="entry name" value="GPCR_3_C"/>
</dbReference>
<evidence type="ECO:0000256" key="5">
    <source>
        <dbReference type="ARBA" id="ARBA00022989"/>
    </source>
</evidence>
<sequence length="190" mass="21055">MDSNGLNVHTLCDLFCTDNPMLLPSHMPVCNQGHRVPVVTYGPFDTSLSDKDRYPSLYQMAPNDSTLVHAIISLLLHFDWTCVAVFISDDMKDVHSKHGLIIIVCNKGSLTAFYCVLGYLGSLALVSFTLAFLVRNLPDTFNEAKFLTFSMLVFCSVWVTFLPVYNSTKGKVMIAMEVFSILASNAGLLD</sequence>
<evidence type="ECO:0000256" key="10">
    <source>
        <dbReference type="ARBA" id="ARBA00023224"/>
    </source>
</evidence>
<keyword evidence="6" id="KW-0297">G-protein coupled receptor</keyword>